<dbReference type="EMBL" id="JBJXBP010000004">
    <property type="protein sequence ID" value="KAL3834322.1"/>
    <property type="molecule type" value="Genomic_DNA"/>
</dbReference>
<evidence type="ECO:0000256" key="5">
    <source>
        <dbReference type="ARBA" id="ARBA00022737"/>
    </source>
</evidence>
<organism evidence="9 10">
    <name type="scientific">Penstemon smallii</name>
    <dbReference type="NCBI Taxonomy" id="265156"/>
    <lineage>
        <taxon>Eukaryota</taxon>
        <taxon>Viridiplantae</taxon>
        <taxon>Streptophyta</taxon>
        <taxon>Embryophyta</taxon>
        <taxon>Tracheophyta</taxon>
        <taxon>Spermatophyta</taxon>
        <taxon>Magnoliopsida</taxon>
        <taxon>eudicotyledons</taxon>
        <taxon>Gunneridae</taxon>
        <taxon>Pentapetalae</taxon>
        <taxon>asterids</taxon>
        <taxon>lamiids</taxon>
        <taxon>Lamiales</taxon>
        <taxon>Plantaginaceae</taxon>
        <taxon>Cheloneae</taxon>
        <taxon>Penstemon</taxon>
    </lineage>
</organism>
<keyword evidence="5" id="KW-0677">Repeat</keyword>
<evidence type="ECO:0000256" key="4">
    <source>
        <dbReference type="ARBA" id="ARBA00022729"/>
    </source>
</evidence>
<keyword evidence="10" id="KW-1185">Reference proteome</keyword>
<dbReference type="FunFam" id="3.80.10.10:FF:000041">
    <property type="entry name" value="LRR receptor-like serine/threonine-protein kinase ERECTA"/>
    <property type="match status" value="1"/>
</dbReference>
<evidence type="ECO:0000256" key="8">
    <source>
        <dbReference type="ARBA" id="ARBA00023180"/>
    </source>
</evidence>
<dbReference type="SUPFAM" id="SSF52058">
    <property type="entry name" value="L domain-like"/>
    <property type="match status" value="1"/>
</dbReference>
<keyword evidence="3" id="KW-0812">Transmembrane</keyword>
<dbReference type="Gene3D" id="3.80.10.10">
    <property type="entry name" value="Ribonuclease Inhibitor"/>
    <property type="match status" value="1"/>
</dbReference>
<dbReference type="InterPro" id="IPR046956">
    <property type="entry name" value="RLP23-like"/>
</dbReference>
<evidence type="ECO:0000256" key="1">
    <source>
        <dbReference type="ARBA" id="ARBA00004479"/>
    </source>
</evidence>
<evidence type="ECO:0000313" key="10">
    <source>
        <dbReference type="Proteomes" id="UP001634393"/>
    </source>
</evidence>
<dbReference type="Pfam" id="PF00560">
    <property type="entry name" value="LRR_1"/>
    <property type="match status" value="3"/>
</dbReference>
<dbReference type="Proteomes" id="UP001634393">
    <property type="component" value="Unassembled WGS sequence"/>
</dbReference>
<reference evidence="9 10" key="1">
    <citation type="submission" date="2024-12" db="EMBL/GenBank/DDBJ databases">
        <title>The unique morphological basis and parallel evolutionary history of personate flowers in Penstemon.</title>
        <authorList>
            <person name="Depatie T.H."/>
            <person name="Wessinger C.A."/>
        </authorList>
    </citation>
    <scope>NUCLEOTIDE SEQUENCE [LARGE SCALE GENOMIC DNA]</scope>
    <source>
        <strain evidence="9">WTNN_2</strain>
        <tissue evidence="9">Leaf</tissue>
    </source>
</reference>
<dbReference type="InterPro" id="IPR001611">
    <property type="entry name" value="Leu-rich_rpt"/>
</dbReference>
<dbReference type="PANTHER" id="PTHR48063">
    <property type="entry name" value="LRR RECEPTOR-LIKE KINASE"/>
    <property type="match status" value="1"/>
</dbReference>
<dbReference type="AlphaFoldDB" id="A0ABD3TDD0"/>
<keyword evidence="7" id="KW-0472">Membrane</keyword>
<accession>A0ABD3TDD0</accession>
<evidence type="ECO:0000256" key="6">
    <source>
        <dbReference type="ARBA" id="ARBA00022989"/>
    </source>
</evidence>
<gene>
    <name evidence="9" type="ORF">ACJIZ3_009058</name>
</gene>
<keyword evidence="4" id="KW-0732">Signal</keyword>
<protein>
    <submittedName>
        <fullName evidence="9">Uncharacterized protein</fullName>
    </submittedName>
</protein>
<evidence type="ECO:0000256" key="2">
    <source>
        <dbReference type="ARBA" id="ARBA00022614"/>
    </source>
</evidence>
<dbReference type="PANTHER" id="PTHR48063:SF101">
    <property type="entry name" value="LRR RECEPTOR-LIKE SERINE_THREONINE-PROTEIN KINASE FLS2"/>
    <property type="match status" value="1"/>
</dbReference>
<evidence type="ECO:0000256" key="3">
    <source>
        <dbReference type="ARBA" id="ARBA00022692"/>
    </source>
</evidence>
<evidence type="ECO:0000256" key="7">
    <source>
        <dbReference type="ARBA" id="ARBA00023136"/>
    </source>
</evidence>
<name>A0ABD3TDD0_9LAMI</name>
<comment type="subcellular location">
    <subcellularLocation>
        <location evidence="1">Membrane</location>
        <topology evidence="1">Single-pass type I membrane protein</topology>
    </subcellularLocation>
</comment>
<sequence>MIDLGENQLTGKLPTWIGNSLVKLVVLIIRSNNFNHTIHPNLCTLQHIQVLDLSINNLSGTIPKCLHNLTAMTEELNLYPFFVYYIELPILTSLMTKYTSFFDFEYLMWKGNEVKYINVALRLVKLIDLSSNKLSGEIPPKITKLVGLIGLNISRNNLTGSIPKNIGNLNSLNFLDFSRNYLFGNIPQR</sequence>
<proteinExistence type="predicted"/>
<dbReference type="GO" id="GO:0016020">
    <property type="term" value="C:membrane"/>
    <property type="evidence" value="ECO:0007669"/>
    <property type="project" value="UniProtKB-SubCell"/>
</dbReference>
<keyword evidence="2" id="KW-0433">Leucine-rich repeat</keyword>
<keyword evidence="8" id="KW-0325">Glycoprotein</keyword>
<keyword evidence="6" id="KW-1133">Transmembrane helix</keyword>
<comment type="caution">
    <text evidence="9">The sequence shown here is derived from an EMBL/GenBank/DDBJ whole genome shotgun (WGS) entry which is preliminary data.</text>
</comment>
<evidence type="ECO:0000313" key="9">
    <source>
        <dbReference type="EMBL" id="KAL3834322.1"/>
    </source>
</evidence>
<dbReference type="InterPro" id="IPR032675">
    <property type="entry name" value="LRR_dom_sf"/>
</dbReference>